<dbReference type="SUPFAM" id="SSF56784">
    <property type="entry name" value="HAD-like"/>
    <property type="match status" value="1"/>
</dbReference>
<dbReference type="Proteomes" id="UP001467690">
    <property type="component" value="Unassembled WGS sequence"/>
</dbReference>
<dbReference type="SFLD" id="SFLDS00003">
    <property type="entry name" value="Haloacid_Dehalogenase"/>
    <property type="match status" value="1"/>
</dbReference>
<reference evidence="2 3" key="1">
    <citation type="submission" date="2024-06" db="EMBL/GenBank/DDBJ databases">
        <authorList>
            <person name="Chen R.Y."/>
        </authorList>
    </citation>
    <scope>NUCLEOTIDE SEQUENCE [LARGE SCALE GENOMIC DNA]</scope>
    <source>
        <strain evidence="2 3">D2</strain>
    </source>
</reference>
<sequence>MYLEFDAIVFDMDGTLVDSGQLHQNAWLAALNKYGIPVDNALMRSLAGVPTKDTVDILVEHFKLELAVSSEEINDFKENIVRNTILDYVKPTKLAEFAKENKGKRPMAVGTGAYTEEATMILKACGLYELIDHVVGADQVANPKPAPDTFLRCAQLMGVTAEKCIVFEDAQAGIQAARAAGMHVVDVLESLNIRNDYFLD</sequence>
<comment type="similarity">
    <text evidence="1">Belongs to the HAD-like hydrolase superfamily. CbbY/CbbZ/Gph/YieH family.</text>
</comment>
<keyword evidence="3" id="KW-1185">Reference proteome</keyword>
<accession>A0ABV1RDT0</accession>
<evidence type="ECO:0000256" key="1">
    <source>
        <dbReference type="ARBA" id="ARBA00006171"/>
    </source>
</evidence>
<dbReference type="InterPro" id="IPR051806">
    <property type="entry name" value="HAD-like_SPP"/>
</dbReference>
<dbReference type="InterPro" id="IPR010976">
    <property type="entry name" value="B-phosphoglucomutase_hydrolase"/>
</dbReference>
<dbReference type="InterPro" id="IPR023198">
    <property type="entry name" value="PGP-like_dom2"/>
</dbReference>
<evidence type="ECO:0000313" key="2">
    <source>
        <dbReference type="EMBL" id="MER2490931.1"/>
    </source>
</evidence>
<dbReference type="SFLD" id="SFLDG01129">
    <property type="entry name" value="C1.5:_HAD__Beta-PGM__Phosphata"/>
    <property type="match status" value="1"/>
</dbReference>
<dbReference type="GO" id="GO:0016787">
    <property type="term" value="F:hydrolase activity"/>
    <property type="evidence" value="ECO:0007669"/>
    <property type="project" value="UniProtKB-KW"/>
</dbReference>
<dbReference type="InterPro" id="IPR006439">
    <property type="entry name" value="HAD-SF_hydro_IA"/>
</dbReference>
<evidence type="ECO:0000313" key="3">
    <source>
        <dbReference type="Proteomes" id="UP001467690"/>
    </source>
</evidence>
<organism evidence="2 3">
    <name type="scientific">Catenovulum sediminis</name>
    <dbReference type="NCBI Taxonomy" id="1740262"/>
    <lineage>
        <taxon>Bacteria</taxon>
        <taxon>Pseudomonadati</taxon>
        <taxon>Pseudomonadota</taxon>
        <taxon>Gammaproteobacteria</taxon>
        <taxon>Alteromonadales</taxon>
        <taxon>Alteromonadaceae</taxon>
        <taxon>Catenovulum</taxon>
    </lineage>
</organism>
<dbReference type="InterPro" id="IPR036412">
    <property type="entry name" value="HAD-like_sf"/>
</dbReference>
<dbReference type="EMBL" id="JBELOE010000076">
    <property type="protein sequence ID" value="MER2490931.1"/>
    <property type="molecule type" value="Genomic_DNA"/>
</dbReference>
<dbReference type="InterPro" id="IPR023214">
    <property type="entry name" value="HAD_sf"/>
</dbReference>
<dbReference type="CDD" id="cd07505">
    <property type="entry name" value="HAD_BPGM-like"/>
    <property type="match status" value="1"/>
</dbReference>
<dbReference type="Gene3D" id="1.10.150.240">
    <property type="entry name" value="Putative phosphatase, domain 2"/>
    <property type="match status" value="1"/>
</dbReference>
<dbReference type="NCBIfam" id="TIGR01509">
    <property type="entry name" value="HAD-SF-IA-v3"/>
    <property type="match status" value="1"/>
</dbReference>
<name>A0ABV1RDT0_9ALTE</name>
<dbReference type="PANTHER" id="PTHR43481">
    <property type="entry name" value="FRUCTOSE-1-PHOSPHATE PHOSPHATASE"/>
    <property type="match status" value="1"/>
</dbReference>
<dbReference type="Pfam" id="PF00702">
    <property type="entry name" value="Hydrolase"/>
    <property type="match status" value="1"/>
</dbReference>
<comment type="caution">
    <text evidence="2">The sequence shown here is derived from an EMBL/GenBank/DDBJ whole genome shotgun (WGS) entry which is preliminary data.</text>
</comment>
<dbReference type="Gene3D" id="3.40.50.1000">
    <property type="entry name" value="HAD superfamily/HAD-like"/>
    <property type="match status" value="1"/>
</dbReference>
<dbReference type="RefSeq" id="WP_350400723.1">
    <property type="nucleotide sequence ID" value="NZ_JBELOE010000076.1"/>
</dbReference>
<dbReference type="NCBIfam" id="TIGR02009">
    <property type="entry name" value="PGMB-YQAB-SF"/>
    <property type="match status" value="1"/>
</dbReference>
<dbReference type="SFLD" id="SFLDG01135">
    <property type="entry name" value="C1.5.6:_HAD__Beta-PGM__Phospha"/>
    <property type="match status" value="1"/>
</dbReference>
<dbReference type="PANTHER" id="PTHR43481:SF4">
    <property type="entry name" value="GLYCEROL-1-PHOSPHATE PHOSPHOHYDROLASE 1-RELATED"/>
    <property type="match status" value="1"/>
</dbReference>
<gene>
    <name evidence="2" type="ORF">ABS311_03415</name>
</gene>
<proteinExistence type="inferred from homology"/>
<protein>
    <submittedName>
        <fullName evidence="2">Beta-phosphoglucomutase family hydrolase</fullName>
    </submittedName>
</protein>
<keyword evidence="2" id="KW-0378">Hydrolase</keyword>